<keyword evidence="4" id="KW-0132">Cell division</keyword>
<feature type="region of interest" description="Disordered" evidence="8">
    <location>
        <begin position="199"/>
        <end position="219"/>
    </location>
</feature>
<evidence type="ECO:0000259" key="9">
    <source>
        <dbReference type="Pfam" id="PF06136"/>
    </source>
</evidence>
<dbReference type="InterPro" id="IPR048351">
    <property type="entry name" value="SOK_DIX"/>
</dbReference>
<evidence type="ECO:0000256" key="1">
    <source>
        <dbReference type="ARBA" id="ARBA00004413"/>
    </source>
</evidence>
<dbReference type="InterPro" id="IPR010369">
    <property type="entry name" value="SOK"/>
</dbReference>
<keyword evidence="3" id="KW-1003">Cell membrane</keyword>
<keyword evidence="2" id="KW-0217">Developmental protein</keyword>
<dbReference type="PANTHER" id="PTHR31083">
    <property type="entry name" value="UPSTREAM OF FLC PROTEIN (DUF966)"/>
    <property type="match status" value="1"/>
</dbReference>
<feature type="domain" description="SOSEKI DIX-like" evidence="9">
    <location>
        <begin position="33"/>
        <end position="120"/>
    </location>
</feature>
<comment type="similarity">
    <text evidence="7">Belongs to the SOSEKI family.</text>
</comment>
<dbReference type="GO" id="GO:0005886">
    <property type="term" value="C:plasma membrane"/>
    <property type="evidence" value="ECO:0007669"/>
    <property type="project" value="UniProtKB-SubCell"/>
</dbReference>
<sequence length="473" mass="52052">MDARTMRRRYGSPERPRPWVEPPLKLLPGMKIPVVYYLCRNRHLEHPHFMEVPLSSTDGLYLRDVIDRLNALRGKGMAGMYSWSCKRSYKNGFVWHDLLEEDLVVPVHGNEYVLKGSELLDRSPGVNDGGGNTRDAQVVEPSPSPPSSSSSPPSVVIKEAKSPPSEVKLGVCKSAGVQDAATQTDNGDFVSLKPKRCPEIEEEVSPPPPSTSSSGGKTGTLESLIRAEARMNGFRFLDDDQVLVSARTRLKATSVFMHLITCGSISVKDQHNFGLVQSYKPGFSRAKFASPQQLDCFSDNPSLMALRLEDKEYFSGSLVETKRHTVRAGDGVPTLKRSSSYNADRTCKSLDTRKERNKVVDSSRSNCLPRTIKVTSNKQSRNETMRSPISNATGMSSAVLDCGKASPNCSSRGGSKRITDYASSLKGSSSRFESFREDKEKVIVIEERLTSGARVIIQSTVPYDISEDSSDSA</sequence>
<feature type="region of interest" description="Disordered" evidence="8">
    <location>
        <begin position="120"/>
        <end position="162"/>
    </location>
</feature>
<evidence type="ECO:0000256" key="7">
    <source>
        <dbReference type="ARBA" id="ARBA00024211"/>
    </source>
</evidence>
<name>A0AB40CXR6_DIOCR</name>
<dbReference type="AlphaFoldDB" id="A0AB40CXR6"/>
<evidence type="ECO:0000256" key="3">
    <source>
        <dbReference type="ARBA" id="ARBA00022475"/>
    </source>
</evidence>
<keyword evidence="6" id="KW-0131">Cell cycle</keyword>
<dbReference type="Pfam" id="PF06136">
    <property type="entry name" value="SOK"/>
    <property type="match status" value="1"/>
</dbReference>
<dbReference type="GeneID" id="120280166"/>
<evidence type="ECO:0000256" key="2">
    <source>
        <dbReference type="ARBA" id="ARBA00022473"/>
    </source>
</evidence>
<evidence type="ECO:0000313" key="11">
    <source>
        <dbReference type="RefSeq" id="XP_039142848.1"/>
    </source>
</evidence>
<accession>A0AB40CXR6</accession>
<gene>
    <name evidence="11" type="primary">LOC120280166</name>
</gene>
<protein>
    <submittedName>
        <fullName evidence="11">Protein UPSTREAM OF FLC-like isoform X1</fullName>
    </submittedName>
</protein>
<dbReference type="Proteomes" id="UP001515500">
    <property type="component" value="Chromosome 2"/>
</dbReference>
<organism evidence="10 11">
    <name type="scientific">Dioscorea cayennensis subsp. rotundata</name>
    <name type="common">White Guinea yam</name>
    <name type="synonym">Dioscorea rotundata</name>
    <dbReference type="NCBI Taxonomy" id="55577"/>
    <lineage>
        <taxon>Eukaryota</taxon>
        <taxon>Viridiplantae</taxon>
        <taxon>Streptophyta</taxon>
        <taxon>Embryophyta</taxon>
        <taxon>Tracheophyta</taxon>
        <taxon>Spermatophyta</taxon>
        <taxon>Magnoliopsida</taxon>
        <taxon>Liliopsida</taxon>
        <taxon>Dioscoreales</taxon>
        <taxon>Dioscoreaceae</taxon>
        <taxon>Dioscorea</taxon>
    </lineage>
</organism>
<reference evidence="11" key="1">
    <citation type="submission" date="2025-08" db="UniProtKB">
        <authorList>
            <consortium name="RefSeq"/>
        </authorList>
    </citation>
    <scope>IDENTIFICATION</scope>
</reference>
<dbReference type="GO" id="GO:0051301">
    <property type="term" value="P:cell division"/>
    <property type="evidence" value="ECO:0007669"/>
    <property type="project" value="UniProtKB-KW"/>
</dbReference>
<dbReference type="PANTHER" id="PTHR31083:SF6">
    <property type="entry name" value="PROTEIN SOSEKI 3"/>
    <property type="match status" value="1"/>
</dbReference>
<comment type="subcellular location">
    <subcellularLocation>
        <location evidence="1">Cell membrane</location>
        <topology evidence="1">Peripheral membrane protein</topology>
        <orientation evidence="1">Cytoplasmic side</orientation>
    </subcellularLocation>
</comment>
<evidence type="ECO:0000256" key="8">
    <source>
        <dbReference type="SAM" id="MobiDB-lite"/>
    </source>
</evidence>
<evidence type="ECO:0000313" key="10">
    <source>
        <dbReference type="Proteomes" id="UP001515500"/>
    </source>
</evidence>
<proteinExistence type="inferred from homology"/>
<evidence type="ECO:0000256" key="4">
    <source>
        <dbReference type="ARBA" id="ARBA00022618"/>
    </source>
</evidence>
<keyword evidence="5" id="KW-0472">Membrane</keyword>
<evidence type="ECO:0000256" key="5">
    <source>
        <dbReference type="ARBA" id="ARBA00023136"/>
    </source>
</evidence>
<dbReference type="GO" id="GO:0051258">
    <property type="term" value="P:protein polymerization"/>
    <property type="evidence" value="ECO:0007669"/>
    <property type="project" value="UniProtKB-ARBA"/>
</dbReference>
<evidence type="ECO:0000256" key="6">
    <source>
        <dbReference type="ARBA" id="ARBA00023306"/>
    </source>
</evidence>
<keyword evidence="10" id="KW-1185">Reference proteome</keyword>
<dbReference type="RefSeq" id="XP_039142848.1">
    <property type="nucleotide sequence ID" value="XM_039286914.1"/>
</dbReference>